<feature type="domain" description="Primase C-terminal 1" evidence="1">
    <location>
        <begin position="199"/>
        <end position="272"/>
    </location>
</feature>
<evidence type="ECO:0000259" key="1">
    <source>
        <dbReference type="Pfam" id="PF08708"/>
    </source>
</evidence>
<protein>
    <recommendedName>
        <fullName evidence="1">Primase C-terminal 1 domain-containing protein</fullName>
    </recommendedName>
</protein>
<dbReference type="Gene3D" id="1.10.340.50">
    <property type="match status" value="1"/>
</dbReference>
<dbReference type="InterPro" id="IPR014820">
    <property type="entry name" value="PriCT_1"/>
</dbReference>
<sequence>MTNNAEQLVPVMPLCAREQLIQRLYRTTPPRTLCTNDDITMGRYRYGEIALVEYLHVQVNPKAIQYWLIFDIDDESAFSWEDKLLPPPNIIVSGPSICKFGRLGDQGGAHLLYAIQGVTTGLKGRRKPIAFLKYVNQAMRIKLGADEGYTGPLCKNPLHPHWKTTFLHAHEYSLNELNDFLHKPTREYGHGFDWGAVANSRNCYLFHQLRFTAYKRVNYARENWRFEDWQKHLFGVAESLNNFDGFGLAKESPLKYKELQSITQSVASWTWQKYFPNHNRGVAGTWLYQIPIQSTALAQREGARYTHQKRRETSEALIKQALCKLSTEGQKLTQKNIANETGLTRQTVAKYNHLIKDVKYASLQGIKC</sequence>
<dbReference type="Pfam" id="PF08708">
    <property type="entry name" value="PriCT_1"/>
    <property type="match status" value="1"/>
</dbReference>
<gene>
    <name evidence="2" type="ORF">PSECIP111951_01730</name>
</gene>
<dbReference type="Pfam" id="PF03090">
    <property type="entry name" value="Replicase"/>
    <property type="match status" value="1"/>
</dbReference>
<dbReference type="RefSeq" id="WP_261592879.1">
    <property type="nucleotide sequence ID" value="NZ_CAMAPD010000006.1"/>
</dbReference>
<name>A0ABM9GHD3_9GAMM</name>
<dbReference type="Proteomes" id="UP001152485">
    <property type="component" value="Unassembled WGS sequence"/>
</dbReference>
<evidence type="ECO:0000313" key="2">
    <source>
        <dbReference type="EMBL" id="CAH9057738.1"/>
    </source>
</evidence>
<comment type="caution">
    <text evidence="2">The sequence shown here is derived from an EMBL/GenBank/DDBJ whole genome shotgun (WGS) entry which is preliminary data.</text>
</comment>
<dbReference type="InterPro" id="IPR004322">
    <property type="entry name" value="Plasmid_replicase_bac"/>
</dbReference>
<organism evidence="2 3">
    <name type="scientific">Pseudoalteromonas holothuriae</name>
    <dbReference type="NCBI Taxonomy" id="2963714"/>
    <lineage>
        <taxon>Bacteria</taxon>
        <taxon>Pseudomonadati</taxon>
        <taxon>Pseudomonadota</taxon>
        <taxon>Gammaproteobacteria</taxon>
        <taxon>Alteromonadales</taxon>
        <taxon>Pseudoalteromonadaceae</taxon>
        <taxon>Pseudoalteromonas</taxon>
    </lineage>
</organism>
<reference evidence="2 3" key="1">
    <citation type="submission" date="2022-07" db="EMBL/GenBank/DDBJ databases">
        <authorList>
            <person name="Criscuolo A."/>
        </authorList>
    </citation>
    <scope>NUCLEOTIDE SEQUENCE [LARGE SCALE GENOMIC DNA]</scope>
    <source>
        <strain evidence="3">CIP 111951</strain>
    </source>
</reference>
<evidence type="ECO:0000313" key="3">
    <source>
        <dbReference type="Proteomes" id="UP001152485"/>
    </source>
</evidence>
<accession>A0ABM9GHD3</accession>
<proteinExistence type="predicted"/>
<dbReference type="EMBL" id="CAMAPD010000006">
    <property type="protein sequence ID" value="CAH9057738.1"/>
    <property type="molecule type" value="Genomic_DNA"/>
</dbReference>